<organism evidence="1 2">
    <name type="scientific">Aspergillus leporis</name>
    <dbReference type="NCBI Taxonomy" id="41062"/>
    <lineage>
        <taxon>Eukaryota</taxon>
        <taxon>Fungi</taxon>
        <taxon>Dikarya</taxon>
        <taxon>Ascomycota</taxon>
        <taxon>Pezizomycotina</taxon>
        <taxon>Eurotiomycetes</taxon>
        <taxon>Eurotiomycetidae</taxon>
        <taxon>Eurotiales</taxon>
        <taxon>Aspergillaceae</taxon>
        <taxon>Aspergillus</taxon>
        <taxon>Aspergillus subgen. Circumdati</taxon>
    </lineage>
</organism>
<sequence length="96" mass="10691">MPHSALVLAINLIDLLPGRDMHKCLLGSGSAKRKCESRHTRGRLLLKRNSLINDISFISGQVQRGMWLMLLGLERVGSPHEGSVHGEKVKIKNKKI</sequence>
<dbReference type="AlphaFoldDB" id="A0A5N5WX64"/>
<proteinExistence type="predicted"/>
<keyword evidence="2" id="KW-1185">Reference proteome</keyword>
<evidence type="ECO:0000313" key="1">
    <source>
        <dbReference type="EMBL" id="KAB8071760.1"/>
    </source>
</evidence>
<evidence type="ECO:0000313" key="2">
    <source>
        <dbReference type="Proteomes" id="UP000326565"/>
    </source>
</evidence>
<dbReference type="Proteomes" id="UP000326565">
    <property type="component" value="Unassembled WGS sequence"/>
</dbReference>
<accession>A0A5N5WX64</accession>
<reference evidence="1 2" key="1">
    <citation type="submission" date="2019-04" db="EMBL/GenBank/DDBJ databases">
        <title>Friends and foes A comparative genomics study of 23 Aspergillus species from section Flavi.</title>
        <authorList>
            <consortium name="DOE Joint Genome Institute"/>
            <person name="Kjaerbolling I."/>
            <person name="Vesth T."/>
            <person name="Frisvad J.C."/>
            <person name="Nybo J.L."/>
            <person name="Theobald S."/>
            <person name="Kildgaard S."/>
            <person name="Isbrandt T."/>
            <person name="Kuo A."/>
            <person name="Sato A."/>
            <person name="Lyhne E.K."/>
            <person name="Kogle M.E."/>
            <person name="Wiebenga A."/>
            <person name="Kun R.S."/>
            <person name="Lubbers R.J."/>
            <person name="Makela M.R."/>
            <person name="Barry K."/>
            <person name="Chovatia M."/>
            <person name="Clum A."/>
            <person name="Daum C."/>
            <person name="Haridas S."/>
            <person name="He G."/>
            <person name="LaButti K."/>
            <person name="Lipzen A."/>
            <person name="Mondo S."/>
            <person name="Riley R."/>
            <person name="Salamov A."/>
            <person name="Simmons B.A."/>
            <person name="Magnuson J.K."/>
            <person name="Henrissat B."/>
            <person name="Mortensen U.H."/>
            <person name="Larsen T.O."/>
            <person name="Devries R.P."/>
            <person name="Grigoriev I.V."/>
            <person name="Machida M."/>
            <person name="Baker S.E."/>
            <person name="Andersen M.R."/>
        </authorList>
    </citation>
    <scope>NUCLEOTIDE SEQUENCE [LARGE SCALE GENOMIC DNA]</scope>
    <source>
        <strain evidence="1 2">CBS 151.66</strain>
    </source>
</reference>
<gene>
    <name evidence="1" type="ORF">BDV29DRAFT_178679</name>
</gene>
<name>A0A5N5WX64_9EURO</name>
<dbReference type="EMBL" id="ML732264">
    <property type="protein sequence ID" value="KAB8071760.1"/>
    <property type="molecule type" value="Genomic_DNA"/>
</dbReference>
<protein>
    <submittedName>
        <fullName evidence="1">Uncharacterized protein</fullName>
    </submittedName>
</protein>